<dbReference type="EMBL" id="SWBM01000006">
    <property type="protein sequence ID" value="TKC15050.1"/>
    <property type="molecule type" value="Genomic_DNA"/>
</dbReference>
<protein>
    <submittedName>
        <fullName evidence="1">Uncharacterized protein</fullName>
    </submittedName>
</protein>
<reference evidence="1 2" key="1">
    <citation type="journal article" date="2011" name="J. Microbiol.">
        <title>Bacillus kyonggiensis sp. nov., isolated from soil of a lettuce field.</title>
        <authorList>
            <person name="Dong K."/>
            <person name="Lee S."/>
        </authorList>
    </citation>
    <scope>NUCLEOTIDE SEQUENCE [LARGE SCALE GENOMIC DNA]</scope>
    <source>
        <strain evidence="1 2">NB22</strain>
    </source>
</reference>
<organism evidence="1 2">
    <name type="scientific">Robertmurraya kyonggiensis</name>
    <dbReference type="NCBI Taxonomy" id="1037680"/>
    <lineage>
        <taxon>Bacteria</taxon>
        <taxon>Bacillati</taxon>
        <taxon>Bacillota</taxon>
        <taxon>Bacilli</taxon>
        <taxon>Bacillales</taxon>
        <taxon>Bacillaceae</taxon>
        <taxon>Robertmurraya</taxon>
    </lineage>
</organism>
<name>A0A4V5P234_9BACI</name>
<keyword evidence="2" id="KW-1185">Reference proteome</keyword>
<sequence>MLNNQILNQKVTEVFGVTKVAQEIIQQTDNAALILIETNKDYALVTVKDFTEQPIGGHDLFVEVRIQKSGNTLKEMGELIKFLQRDTNELVNQIQNKIYEYTEALNETAKNIGINSIVKL</sequence>
<dbReference type="Proteomes" id="UP000307756">
    <property type="component" value="Unassembled WGS sequence"/>
</dbReference>
<dbReference type="RefSeq" id="WP_136833185.1">
    <property type="nucleotide sequence ID" value="NZ_SWBM01000006.1"/>
</dbReference>
<gene>
    <name evidence="1" type="ORF">FA727_19335</name>
</gene>
<comment type="caution">
    <text evidence="1">The sequence shown here is derived from an EMBL/GenBank/DDBJ whole genome shotgun (WGS) entry which is preliminary data.</text>
</comment>
<dbReference type="OrthoDB" id="2929078at2"/>
<proteinExistence type="predicted"/>
<accession>A0A4V5P234</accession>
<evidence type="ECO:0000313" key="2">
    <source>
        <dbReference type="Proteomes" id="UP000307756"/>
    </source>
</evidence>
<dbReference type="AlphaFoldDB" id="A0A4V5P234"/>
<evidence type="ECO:0000313" key="1">
    <source>
        <dbReference type="EMBL" id="TKC15050.1"/>
    </source>
</evidence>